<dbReference type="EMBL" id="NIDF01000016">
    <property type="protein sequence ID" value="TYJ57128.1"/>
    <property type="molecule type" value="Genomic_DNA"/>
</dbReference>
<dbReference type="AlphaFoldDB" id="A0A5D3B280"/>
<reference evidence="2 3" key="1">
    <citation type="submission" date="2017-05" db="EMBL/GenBank/DDBJ databases">
        <title>The Genome Sequence of Tsuchiyaea wingfieldii DSM 27421.</title>
        <authorList>
            <person name="Cuomo C."/>
            <person name="Passer A."/>
            <person name="Billmyre B."/>
            <person name="Heitman J."/>
        </authorList>
    </citation>
    <scope>NUCLEOTIDE SEQUENCE [LARGE SCALE GENOMIC DNA]</scope>
    <source>
        <strain evidence="2 3">DSM 27421</strain>
    </source>
</reference>
<comment type="caution">
    <text evidence="2">The sequence shown here is derived from an EMBL/GenBank/DDBJ whole genome shotgun (WGS) entry which is preliminary data.</text>
</comment>
<dbReference type="Proteomes" id="UP000322245">
    <property type="component" value="Unassembled WGS sequence"/>
</dbReference>
<accession>A0A5D3B280</accession>
<evidence type="ECO:0000313" key="2">
    <source>
        <dbReference type="EMBL" id="TYJ57128.1"/>
    </source>
</evidence>
<name>A0A5D3B280_9TREE</name>
<proteinExistence type="predicted"/>
<protein>
    <submittedName>
        <fullName evidence="2">Uncharacterized protein</fullName>
    </submittedName>
</protein>
<keyword evidence="3" id="KW-1185">Reference proteome</keyword>
<organism evidence="2 3">
    <name type="scientific">Cryptococcus floricola</name>
    <dbReference type="NCBI Taxonomy" id="2591691"/>
    <lineage>
        <taxon>Eukaryota</taxon>
        <taxon>Fungi</taxon>
        <taxon>Dikarya</taxon>
        <taxon>Basidiomycota</taxon>
        <taxon>Agaricomycotina</taxon>
        <taxon>Tremellomycetes</taxon>
        <taxon>Tremellales</taxon>
        <taxon>Cryptococcaceae</taxon>
        <taxon>Cryptococcus</taxon>
    </lineage>
</organism>
<gene>
    <name evidence="2" type="ORF">B9479_002229</name>
</gene>
<evidence type="ECO:0000256" key="1">
    <source>
        <dbReference type="SAM" id="MobiDB-lite"/>
    </source>
</evidence>
<feature type="compositionally biased region" description="Polar residues" evidence="1">
    <location>
        <begin position="103"/>
        <end position="114"/>
    </location>
</feature>
<sequence length="174" mass="18868">MAESTGTASGSSNTNCQSFSTIERIDPSAPNTEWTQFELTVEGTTAKVFTPKDQDDESFRSEIARLMRQPVDAVSATKVASYKADFVAGRWGAEYFAKENETAQGRRSMCSSSPHELEDGSGRRCPLGSVPNELIPQLQAEKEIMDYCQELVQTLITDGIPSDASQDGGADGRS</sequence>
<feature type="compositionally biased region" description="Low complexity" evidence="1">
    <location>
        <begin position="1"/>
        <end position="15"/>
    </location>
</feature>
<feature type="region of interest" description="Disordered" evidence="1">
    <location>
        <begin position="1"/>
        <end position="32"/>
    </location>
</feature>
<evidence type="ECO:0000313" key="3">
    <source>
        <dbReference type="Proteomes" id="UP000322245"/>
    </source>
</evidence>
<feature type="region of interest" description="Disordered" evidence="1">
    <location>
        <begin position="103"/>
        <end position="128"/>
    </location>
</feature>